<protein>
    <submittedName>
        <fullName evidence="1">Uncharacterized protein</fullName>
    </submittedName>
</protein>
<sequence>MLRPFHGVDVACGLLPCIHLPRRSGSPAISFTVGTASYFFLGDFLPGDLLPLHLLPGLGLAASSRGIRDVIGSIRCRSP</sequence>
<organism evidence="1 2">
    <name type="scientific">Platanthera guangdongensis</name>
    <dbReference type="NCBI Taxonomy" id="2320717"/>
    <lineage>
        <taxon>Eukaryota</taxon>
        <taxon>Viridiplantae</taxon>
        <taxon>Streptophyta</taxon>
        <taxon>Embryophyta</taxon>
        <taxon>Tracheophyta</taxon>
        <taxon>Spermatophyta</taxon>
        <taxon>Magnoliopsida</taxon>
        <taxon>Liliopsida</taxon>
        <taxon>Asparagales</taxon>
        <taxon>Orchidaceae</taxon>
        <taxon>Orchidoideae</taxon>
        <taxon>Orchideae</taxon>
        <taxon>Orchidinae</taxon>
        <taxon>Platanthera</taxon>
    </lineage>
</organism>
<evidence type="ECO:0000313" key="2">
    <source>
        <dbReference type="Proteomes" id="UP001412067"/>
    </source>
</evidence>
<dbReference type="Proteomes" id="UP001412067">
    <property type="component" value="Unassembled WGS sequence"/>
</dbReference>
<dbReference type="EMBL" id="JBBWWR010000017">
    <property type="protein sequence ID" value="KAK8945967.1"/>
    <property type="molecule type" value="Genomic_DNA"/>
</dbReference>
<gene>
    <name evidence="1" type="ORF">KSP40_PGU008107</name>
</gene>
<proteinExistence type="predicted"/>
<reference evidence="1 2" key="1">
    <citation type="journal article" date="2022" name="Nat. Plants">
        <title>Genomes of leafy and leafless Platanthera orchids illuminate the evolution of mycoheterotrophy.</title>
        <authorList>
            <person name="Li M.H."/>
            <person name="Liu K.W."/>
            <person name="Li Z."/>
            <person name="Lu H.C."/>
            <person name="Ye Q.L."/>
            <person name="Zhang D."/>
            <person name="Wang J.Y."/>
            <person name="Li Y.F."/>
            <person name="Zhong Z.M."/>
            <person name="Liu X."/>
            <person name="Yu X."/>
            <person name="Liu D.K."/>
            <person name="Tu X.D."/>
            <person name="Liu B."/>
            <person name="Hao Y."/>
            <person name="Liao X.Y."/>
            <person name="Jiang Y.T."/>
            <person name="Sun W.H."/>
            <person name="Chen J."/>
            <person name="Chen Y.Q."/>
            <person name="Ai Y."/>
            <person name="Zhai J.W."/>
            <person name="Wu S.S."/>
            <person name="Zhou Z."/>
            <person name="Hsiao Y.Y."/>
            <person name="Wu W.L."/>
            <person name="Chen Y.Y."/>
            <person name="Lin Y.F."/>
            <person name="Hsu J.L."/>
            <person name="Li C.Y."/>
            <person name="Wang Z.W."/>
            <person name="Zhao X."/>
            <person name="Zhong W.Y."/>
            <person name="Ma X.K."/>
            <person name="Ma L."/>
            <person name="Huang J."/>
            <person name="Chen G.Z."/>
            <person name="Huang M.Z."/>
            <person name="Huang L."/>
            <person name="Peng D.H."/>
            <person name="Luo Y.B."/>
            <person name="Zou S.Q."/>
            <person name="Chen S.P."/>
            <person name="Lan S."/>
            <person name="Tsai W.C."/>
            <person name="Van de Peer Y."/>
            <person name="Liu Z.J."/>
        </authorList>
    </citation>
    <scope>NUCLEOTIDE SEQUENCE [LARGE SCALE GENOMIC DNA]</scope>
    <source>
        <strain evidence="1">Lor288</strain>
    </source>
</reference>
<name>A0ABR2LPM1_9ASPA</name>
<keyword evidence="2" id="KW-1185">Reference proteome</keyword>
<comment type="caution">
    <text evidence="1">The sequence shown here is derived from an EMBL/GenBank/DDBJ whole genome shotgun (WGS) entry which is preliminary data.</text>
</comment>
<evidence type="ECO:0000313" key="1">
    <source>
        <dbReference type="EMBL" id="KAK8945967.1"/>
    </source>
</evidence>
<accession>A0ABR2LPM1</accession>